<dbReference type="InterPro" id="IPR022096">
    <property type="entry name" value="SBF1/SBF2"/>
</dbReference>
<dbReference type="InterPro" id="IPR039872">
    <property type="entry name" value="KIAA0513"/>
</dbReference>
<evidence type="ECO:0000256" key="1">
    <source>
        <dbReference type="SAM" id="MobiDB-lite"/>
    </source>
</evidence>
<dbReference type="EMBL" id="CACRXK020008221">
    <property type="protein sequence ID" value="CAB4014264.1"/>
    <property type="molecule type" value="Genomic_DNA"/>
</dbReference>
<evidence type="ECO:0000313" key="3">
    <source>
        <dbReference type="Proteomes" id="UP001152795"/>
    </source>
</evidence>
<proteinExistence type="predicted"/>
<dbReference type="AlphaFoldDB" id="A0A7D9IVM1"/>
<dbReference type="PANTHER" id="PTHR13663:SF2">
    <property type="entry name" value="SIMILAR TO RIKEN CDNA 6430548M08"/>
    <property type="match status" value="1"/>
</dbReference>
<feature type="compositionally biased region" description="Polar residues" evidence="1">
    <location>
        <begin position="172"/>
        <end position="184"/>
    </location>
</feature>
<name>A0A7D9IVM1_PARCT</name>
<gene>
    <name evidence="2" type="ORF">PACLA_8A010463</name>
</gene>
<protein>
    <submittedName>
        <fullName evidence="2">Uncharacterized protein</fullName>
    </submittedName>
</protein>
<dbReference type="Pfam" id="PF12335">
    <property type="entry name" value="SBF2"/>
    <property type="match status" value="1"/>
</dbReference>
<sequence length="249" mass="29049">MAVAADARRDVFEDSLNENNGYEIDYEAETSAFTNECKEFMNKFVSKIFSGSEITQEEKAQFGVICQHSPARRWFARYINMQRGENKCVDEITFFRLVQYFATVLFECHQADDFPPAKTLMNMCFTFCHVFRAGKTVERKEFLQVYLRDQPIWRALRFWNAAFLDSVHSENHSPTLPRSDWNNLSENDKHDKKEHHKNSIFGQLGTFANNMKAFGLPKSTCQEFIQKMSVIGELDKEQIALLQKTFEDS</sequence>
<comment type="caution">
    <text evidence="2">The sequence shown here is derived from an EMBL/GenBank/DDBJ whole genome shotgun (WGS) entry which is preliminary data.</text>
</comment>
<dbReference type="OrthoDB" id="6268344at2759"/>
<feature type="region of interest" description="Disordered" evidence="1">
    <location>
        <begin position="170"/>
        <end position="192"/>
    </location>
</feature>
<dbReference type="Proteomes" id="UP001152795">
    <property type="component" value="Unassembled WGS sequence"/>
</dbReference>
<keyword evidence="3" id="KW-1185">Reference proteome</keyword>
<evidence type="ECO:0000313" key="2">
    <source>
        <dbReference type="EMBL" id="CAB4014264.1"/>
    </source>
</evidence>
<reference evidence="2" key="1">
    <citation type="submission" date="2020-04" db="EMBL/GenBank/DDBJ databases">
        <authorList>
            <person name="Alioto T."/>
            <person name="Alioto T."/>
            <person name="Gomez Garrido J."/>
        </authorList>
    </citation>
    <scope>NUCLEOTIDE SEQUENCE</scope>
    <source>
        <strain evidence="2">A484AB</strain>
    </source>
</reference>
<organism evidence="2 3">
    <name type="scientific">Paramuricea clavata</name>
    <name type="common">Red gorgonian</name>
    <name type="synonym">Violescent sea-whip</name>
    <dbReference type="NCBI Taxonomy" id="317549"/>
    <lineage>
        <taxon>Eukaryota</taxon>
        <taxon>Metazoa</taxon>
        <taxon>Cnidaria</taxon>
        <taxon>Anthozoa</taxon>
        <taxon>Octocorallia</taxon>
        <taxon>Malacalcyonacea</taxon>
        <taxon>Plexauridae</taxon>
        <taxon>Paramuricea</taxon>
    </lineage>
</organism>
<dbReference type="PANTHER" id="PTHR13663">
    <property type="entry name" value="SIMILAR TO RIKEN CDNA 6430548M08"/>
    <property type="match status" value="1"/>
</dbReference>
<accession>A0A7D9IVM1</accession>